<dbReference type="AlphaFoldDB" id="A0AAV7TM61"/>
<protein>
    <submittedName>
        <fullName evidence="1">Uncharacterized protein</fullName>
    </submittedName>
</protein>
<reference evidence="1" key="1">
    <citation type="journal article" date="2022" name="bioRxiv">
        <title>Sequencing and chromosome-scale assembly of the giantPleurodeles waltlgenome.</title>
        <authorList>
            <person name="Brown T."/>
            <person name="Elewa A."/>
            <person name="Iarovenko S."/>
            <person name="Subramanian E."/>
            <person name="Araus A.J."/>
            <person name="Petzold A."/>
            <person name="Susuki M."/>
            <person name="Suzuki K.-i.T."/>
            <person name="Hayashi T."/>
            <person name="Toyoda A."/>
            <person name="Oliveira C."/>
            <person name="Osipova E."/>
            <person name="Leigh N.D."/>
            <person name="Simon A."/>
            <person name="Yun M.H."/>
        </authorList>
    </citation>
    <scope>NUCLEOTIDE SEQUENCE</scope>
    <source>
        <strain evidence="1">20211129_DDA</strain>
        <tissue evidence="1">Liver</tissue>
    </source>
</reference>
<keyword evidence="2" id="KW-1185">Reference proteome</keyword>
<sequence length="115" mass="12678">MDAAAGDSLQRQIDSNISLTAHTAAILEAIKDTKTSLKTLTVAEAGEVGLLQDEKLADQVKETEDHLETARWQIKGHSESFCYEREMQQLATKIENANGRFCPHNVQLIGIAERA</sequence>
<evidence type="ECO:0000313" key="1">
    <source>
        <dbReference type="EMBL" id="KAJ1177315.1"/>
    </source>
</evidence>
<organism evidence="1 2">
    <name type="scientific">Pleurodeles waltl</name>
    <name type="common">Iberian ribbed newt</name>
    <dbReference type="NCBI Taxonomy" id="8319"/>
    <lineage>
        <taxon>Eukaryota</taxon>
        <taxon>Metazoa</taxon>
        <taxon>Chordata</taxon>
        <taxon>Craniata</taxon>
        <taxon>Vertebrata</taxon>
        <taxon>Euteleostomi</taxon>
        <taxon>Amphibia</taxon>
        <taxon>Batrachia</taxon>
        <taxon>Caudata</taxon>
        <taxon>Salamandroidea</taxon>
        <taxon>Salamandridae</taxon>
        <taxon>Pleurodelinae</taxon>
        <taxon>Pleurodeles</taxon>
    </lineage>
</organism>
<proteinExistence type="predicted"/>
<gene>
    <name evidence="1" type="ORF">NDU88_002574</name>
</gene>
<dbReference type="EMBL" id="JANPWB010000006">
    <property type="protein sequence ID" value="KAJ1177315.1"/>
    <property type="molecule type" value="Genomic_DNA"/>
</dbReference>
<comment type="caution">
    <text evidence="1">The sequence shown here is derived from an EMBL/GenBank/DDBJ whole genome shotgun (WGS) entry which is preliminary data.</text>
</comment>
<evidence type="ECO:0000313" key="2">
    <source>
        <dbReference type="Proteomes" id="UP001066276"/>
    </source>
</evidence>
<name>A0AAV7TM61_PLEWA</name>
<accession>A0AAV7TM61</accession>
<dbReference type="Proteomes" id="UP001066276">
    <property type="component" value="Chromosome 3_2"/>
</dbReference>